<name>A0A4Z1NQQ7_9PEZI</name>
<comment type="caution">
    <text evidence="2">The sequence shown here is derived from an EMBL/GenBank/DDBJ whole genome shotgun (WGS) entry which is preliminary data.</text>
</comment>
<protein>
    <submittedName>
        <fullName evidence="2">Uncharacterized protein</fullName>
    </submittedName>
</protein>
<evidence type="ECO:0000313" key="2">
    <source>
        <dbReference type="EMBL" id="TID16591.1"/>
    </source>
</evidence>
<proteinExistence type="predicted"/>
<dbReference type="AlphaFoldDB" id="A0A4Z1NQQ7"/>
<gene>
    <name evidence="2" type="ORF">E6O75_ATG11709</name>
</gene>
<accession>A0A4Z1NQQ7</accession>
<reference evidence="2 3" key="1">
    <citation type="submission" date="2019-04" db="EMBL/GenBank/DDBJ databases">
        <title>High contiguity whole genome sequence and gene annotation resource for two Venturia nashicola isolates.</title>
        <authorList>
            <person name="Prokchorchik M."/>
            <person name="Won K."/>
            <person name="Lee Y."/>
            <person name="Choi E.D."/>
            <person name="Segonzac C."/>
            <person name="Sohn K.H."/>
        </authorList>
    </citation>
    <scope>NUCLEOTIDE SEQUENCE [LARGE SCALE GENOMIC DNA]</scope>
    <source>
        <strain evidence="2 3">PRI2</strain>
    </source>
</reference>
<feature type="region of interest" description="Disordered" evidence="1">
    <location>
        <begin position="99"/>
        <end position="120"/>
    </location>
</feature>
<evidence type="ECO:0000313" key="3">
    <source>
        <dbReference type="Proteomes" id="UP000298493"/>
    </source>
</evidence>
<keyword evidence="3" id="KW-1185">Reference proteome</keyword>
<organism evidence="2 3">
    <name type="scientific">Venturia nashicola</name>
    <dbReference type="NCBI Taxonomy" id="86259"/>
    <lineage>
        <taxon>Eukaryota</taxon>
        <taxon>Fungi</taxon>
        <taxon>Dikarya</taxon>
        <taxon>Ascomycota</taxon>
        <taxon>Pezizomycotina</taxon>
        <taxon>Dothideomycetes</taxon>
        <taxon>Pleosporomycetidae</taxon>
        <taxon>Venturiales</taxon>
        <taxon>Venturiaceae</taxon>
        <taxon>Venturia</taxon>
    </lineage>
</organism>
<dbReference type="Proteomes" id="UP000298493">
    <property type="component" value="Unassembled WGS sequence"/>
</dbReference>
<evidence type="ECO:0000256" key="1">
    <source>
        <dbReference type="SAM" id="MobiDB-lite"/>
    </source>
</evidence>
<dbReference type="EMBL" id="SNSC02000018">
    <property type="protein sequence ID" value="TID16591.1"/>
    <property type="molecule type" value="Genomic_DNA"/>
</dbReference>
<sequence length="230" mass="26035">MNQQVSEEILIYNERLAVPTCVRCARDPRRVGSCHVPLLQKCDHCNRSRHDCVPVPKQFYPMVNVLLETASQIADEQLPMEEHLARYCKRFDRIATQQLTAEGKKGRSGKTKSKADDNSPAALALLEQRVATDALRDIANQLRWINEDPLIAPRNGQFPRDWVLSNTPQSTGGQRVMREDPAAGMRGVADDEANDYQVPVVEDDVDMDGWVVEWRVRRWCASCSASWCGE</sequence>